<reference evidence="2" key="4">
    <citation type="submission" date="2025-08" db="UniProtKB">
        <authorList>
            <consortium name="Ensembl"/>
        </authorList>
    </citation>
    <scope>IDENTIFICATION</scope>
</reference>
<reference evidence="2" key="5">
    <citation type="submission" date="2025-09" db="UniProtKB">
        <authorList>
            <consortium name="Ensembl"/>
        </authorList>
    </citation>
    <scope>IDENTIFICATION</scope>
</reference>
<dbReference type="GeneTree" id="ENSGT00980000198836"/>
<name>A0A4W4G5V0_ELEEL</name>
<reference evidence="3" key="2">
    <citation type="journal article" date="2017" name="Sci. Adv.">
        <title>A tail of two voltages: Proteomic comparison of the three electric organs of the electric eel.</title>
        <authorList>
            <person name="Traeger L.L."/>
            <person name="Sabat G."/>
            <person name="Barrett-Wilt G.A."/>
            <person name="Wells G.B."/>
            <person name="Sussman M.R."/>
        </authorList>
    </citation>
    <scope>NUCLEOTIDE SEQUENCE [LARGE SCALE GENOMIC DNA]</scope>
</reference>
<proteinExistence type="predicted"/>
<reference evidence="2" key="3">
    <citation type="submission" date="2020-05" db="EMBL/GenBank/DDBJ databases">
        <title>Electrophorus electricus (electric eel) genome, fEleEle1, primary haplotype.</title>
        <authorList>
            <person name="Myers G."/>
            <person name="Meyer A."/>
            <person name="Fedrigo O."/>
            <person name="Formenti G."/>
            <person name="Rhie A."/>
            <person name="Tracey A."/>
            <person name="Sims Y."/>
            <person name="Jarvis E.D."/>
        </authorList>
    </citation>
    <scope>NUCLEOTIDE SEQUENCE [LARGE SCALE GENOMIC DNA]</scope>
</reference>
<reference evidence="3" key="1">
    <citation type="journal article" date="2014" name="Science">
        <title>Nonhuman genetics. Genomic basis for the convergent evolution of electric organs.</title>
        <authorList>
            <person name="Gallant J.R."/>
            <person name="Traeger L.L."/>
            <person name="Volkening J.D."/>
            <person name="Moffett H."/>
            <person name="Chen P.H."/>
            <person name="Novina C.D."/>
            <person name="Phillips G.N.Jr."/>
            <person name="Anand R."/>
            <person name="Wells G.B."/>
            <person name="Pinch M."/>
            <person name="Guth R."/>
            <person name="Unguez G.A."/>
            <person name="Albert J.S."/>
            <person name="Zakon H.H."/>
            <person name="Samanta M.P."/>
            <person name="Sussman M.R."/>
        </authorList>
    </citation>
    <scope>NUCLEOTIDE SEQUENCE [LARGE SCALE GENOMIC DNA]</scope>
</reference>
<organism evidence="2 3">
    <name type="scientific">Electrophorus electricus</name>
    <name type="common">Electric eel</name>
    <name type="synonym">Gymnotus electricus</name>
    <dbReference type="NCBI Taxonomy" id="8005"/>
    <lineage>
        <taxon>Eukaryota</taxon>
        <taxon>Metazoa</taxon>
        <taxon>Chordata</taxon>
        <taxon>Craniata</taxon>
        <taxon>Vertebrata</taxon>
        <taxon>Euteleostomi</taxon>
        <taxon>Actinopterygii</taxon>
        <taxon>Neopterygii</taxon>
        <taxon>Teleostei</taxon>
        <taxon>Ostariophysi</taxon>
        <taxon>Gymnotiformes</taxon>
        <taxon>Gymnotoidei</taxon>
        <taxon>Gymnotidae</taxon>
        <taxon>Electrophorus</taxon>
    </lineage>
</organism>
<dbReference type="OMA" id="GRCACCY"/>
<dbReference type="Ensembl" id="ENSEEET00000033534.2">
    <property type="protein sequence ID" value="ENSEEEP00000033140.2"/>
    <property type="gene ID" value="ENSEEEG00000015768.2"/>
</dbReference>
<feature type="region of interest" description="Disordered" evidence="1">
    <location>
        <begin position="44"/>
        <end position="80"/>
    </location>
</feature>
<protein>
    <submittedName>
        <fullName evidence="2">Uncharacterized protein</fullName>
    </submittedName>
</protein>
<accession>A0A4W4G5V0</accession>
<keyword evidence="3" id="KW-1185">Reference proteome</keyword>
<dbReference type="AlphaFoldDB" id="A0A4W4G5V0"/>
<evidence type="ECO:0000313" key="2">
    <source>
        <dbReference type="Ensembl" id="ENSEEEP00000033140.2"/>
    </source>
</evidence>
<evidence type="ECO:0000256" key="1">
    <source>
        <dbReference type="SAM" id="MobiDB-lite"/>
    </source>
</evidence>
<sequence length="107" mass="11759">MNLSLDNPYGDVSIPRAKLRPYGDHNAVIINPMTLESSYNNNSAPNPYGNLKSPGEVTSSGVPVYGDVRDGNQHPPSYNSQGTYIVKEDAEQVSCCYACCCRCRRKK</sequence>
<evidence type="ECO:0000313" key="3">
    <source>
        <dbReference type="Proteomes" id="UP000314983"/>
    </source>
</evidence>
<dbReference type="Proteomes" id="UP000314983">
    <property type="component" value="Chromosome 6"/>
</dbReference>